<proteinExistence type="predicted"/>
<feature type="transmembrane region" description="Helical" evidence="1">
    <location>
        <begin position="9"/>
        <end position="29"/>
    </location>
</feature>
<dbReference type="Proteomes" id="UP000234857">
    <property type="component" value="Unassembled WGS sequence"/>
</dbReference>
<evidence type="ECO:0000256" key="1">
    <source>
        <dbReference type="SAM" id="Phobius"/>
    </source>
</evidence>
<name>A0A2N5ZJI6_MUIH1</name>
<keyword evidence="1" id="KW-0472">Membrane</keyword>
<comment type="caution">
    <text evidence="2">The sequence shown here is derived from an EMBL/GenBank/DDBJ whole genome shotgun (WGS) entry which is preliminary data.</text>
</comment>
<keyword evidence="1" id="KW-1133">Transmembrane helix</keyword>
<protein>
    <submittedName>
        <fullName evidence="2">Uncharacterized protein</fullName>
    </submittedName>
</protein>
<reference evidence="2 3" key="1">
    <citation type="submission" date="2017-11" db="EMBL/GenBank/DDBJ databases">
        <title>Genome-resolved metagenomics identifies genetic mobility, metabolic interactions, and unexpected diversity in perchlorate-reducing communities.</title>
        <authorList>
            <person name="Barnum T.P."/>
            <person name="Figueroa I.A."/>
            <person name="Carlstrom C.I."/>
            <person name="Lucas L.N."/>
            <person name="Engelbrektson A.L."/>
            <person name="Coates J.D."/>
        </authorList>
    </citation>
    <scope>NUCLEOTIDE SEQUENCE [LARGE SCALE GENOMIC DNA]</scope>
    <source>
        <strain evidence="2">BM706</strain>
    </source>
</reference>
<keyword evidence="1" id="KW-0812">Transmembrane</keyword>
<accession>A0A2N5ZJI6</accession>
<gene>
    <name evidence="2" type="ORF">C0601_03545</name>
</gene>
<evidence type="ECO:0000313" key="3">
    <source>
        <dbReference type="Proteomes" id="UP000234857"/>
    </source>
</evidence>
<evidence type="ECO:0000313" key="2">
    <source>
        <dbReference type="EMBL" id="PLX18858.1"/>
    </source>
</evidence>
<dbReference type="EMBL" id="PKTG01000048">
    <property type="protein sequence ID" value="PLX18858.1"/>
    <property type="molecule type" value="Genomic_DNA"/>
</dbReference>
<dbReference type="AlphaFoldDB" id="A0A2N5ZJI6"/>
<organism evidence="2 3">
    <name type="scientific">Muiribacterium halophilum</name>
    <dbReference type="NCBI Taxonomy" id="2053465"/>
    <lineage>
        <taxon>Bacteria</taxon>
        <taxon>Candidatus Muiribacteriota</taxon>
        <taxon>Candidatus Muiribacteriia</taxon>
        <taxon>Candidatus Muiribacteriales</taxon>
        <taxon>Candidatus Muiribacteriaceae</taxon>
        <taxon>Candidatus Muiribacterium</taxon>
    </lineage>
</organism>
<sequence>MKQFLNYRTLAYLSIAFFFIINILISFSFKPSDPVFYDAIKKYAKIINENNTVKSVLTKLTDSRDFKQALMKPGEISRDITGLKNSRITIETNRFDESDDTYGFINIYIESHKFTYPFKKVDISTFINEHTFYVNQSVRNTEILNTGGTLSLSCINKIHIPSIKPLVYNLYFEDVFLLPGDYLFNNLKKEQTFYSGFDYYGFFSILKKGKTEIYPSRFRLRDISEENIDNIDAELAFRYIKWEKDDSNITPLSIEENPISGISKQEMKRSPDLDTMIKKATVIINRDYYIPNYSTYLYGKGLYLFKDLTIESSSQPLIINGKLSLVGAEGLKIKRDINLEGDLSISNFISLSTNKRNDLLSASKIDGYFAFEQTPKVLGNLTINGNMFLEIFDKKNILGNLSISPRIIPRDNDIVSISPIVNFLQGGISK</sequence>